<sequence length="64" mass="6886">ITLIAIVAIFCLVTVIPALAADILIEAKVESITKATDKNGNAYTLIIINEIRKLKGVEYSTSPK</sequence>
<accession>X1BQK7</accession>
<dbReference type="AlphaFoldDB" id="X1BQK7"/>
<feature type="non-terminal residue" evidence="1">
    <location>
        <position position="1"/>
    </location>
</feature>
<protein>
    <submittedName>
        <fullName evidence="1">Uncharacterized protein</fullName>
    </submittedName>
</protein>
<reference evidence="1" key="1">
    <citation type="journal article" date="2014" name="Front. Microbiol.">
        <title>High frequency of phylogenetically diverse reductive dehalogenase-homologous genes in deep subseafloor sedimentary metagenomes.</title>
        <authorList>
            <person name="Kawai M."/>
            <person name="Futagami T."/>
            <person name="Toyoda A."/>
            <person name="Takaki Y."/>
            <person name="Nishi S."/>
            <person name="Hori S."/>
            <person name="Arai W."/>
            <person name="Tsubouchi T."/>
            <person name="Morono Y."/>
            <person name="Uchiyama I."/>
            <person name="Ito T."/>
            <person name="Fujiyama A."/>
            <person name="Inagaki F."/>
            <person name="Takami H."/>
        </authorList>
    </citation>
    <scope>NUCLEOTIDE SEQUENCE</scope>
    <source>
        <strain evidence="1">Expedition CK06-06</strain>
    </source>
</reference>
<evidence type="ECO:0000313" key="1">
    <source>
        <dbReference type="EMBL" id="GAG98014.1"/>
    </source>
</evidence>
<name>X1BQK7_9ZZZZ</name>
<dbReference type="EMBL" id="BART01027846">
    <property type="protein sequence ID" value="GAG98014.1"/>
    <property type="molecule type" value="Genomic_DNA"/>
</dbReference>
<proteinExistence type="predicted"/>
<organism evidence="1">
    <name type="scientific">marine sediment metagenome</name>
    <dbReference type="NCBI Taxonomy" id="412755"/>
    <lineage>
        <taxon>unclassified sequences</taxon>
        <taxon>metagenomes</taxon>
        <taxon>ecological metagenomes</taxon>
    </lineage>
</organism>
<comment type="caution">
    <text evidence="1">The sequence shown here is derived from an EMBL/GenBank/DDBJ whole genome shotgun (WGS) entry which is preliminary data.</text>
</comment>
<gene>
    <name evidence="1" type="ORF">S01H4_49256</name>
</gene>